<dbReference type="SUPFAM" id="SSF54197">
    <property type="entry name" value="HIT-like"/>
    <property type="match status" value="1"/>
</dbReference>
<evidence type="ECO:0000313" key="5">
    <source>
        <dbReference type="EMBL" id="OGL78209.1"/>
    </source>
</evidence>
<accession>A0A1F7UIX6</accession>
<dbReference type="Pfam" id="PF01230">
    <property type="entry name" value="HIT"/>
    <property type="match status" value="1"/>
</dbReference>
<feature type="short sequence motif" description="Histidine triad motif" evidence="2 3">
    <location>
        <begin position="104"/>
        <end position="108"/>
    </location>
</feature>
<evidence type="ECO:0000256" key="2">
    <source>
        <dbReference type="PIRSR" id="PIRSR601310-3"/>
    </source>
</evidence>
<proteinExistence type="predicted"/>
<evidence type="ECO:0000259" key="4">
    <source>
        <dbReference type="PROSITE" id="PS51084"/>
    </source>
</evidence>
<dbReference type="PRINTS" id="PR00332">
    <property type="entry name" value="HISTRIAD"/>
</dbReference>
<sequence length="117" mass="12975">MDVSTYLAEGGTDIYCDLLVPRRVPVEVVFESPTIIAFWHSRPTHEYHFVVAPKRHVADIRSPDTDAIWADVLSALKAVLDLIPVTAAGGRVITNCGRFQQSKHLHFHVVGGRQLSS</sequence>
<dbReference type="PANTHER" id="PTHR23089">
    <property type="entry name" value="HISTIDINE TRIAD HIT PROTEIN"/>
    <property type="match status" value="1"/>
</dbReference>
<protein>
    <recommendedName>
        <fullName evidence="4">HIT domain-containing protein</fullName>
    </recommendedName>
</protein>
<dbReference type="GO" id="GO:0003824">
    <property type="term" value="F:catalytic activity"/>
    <property type="evidence" value="ECO:0007669"/>
    <property type="project" value="InterPro"/>
</dbReference>
<dbReference type="EMBL" id="MGEH01000036">
    <property type="protein sequence ID" value="OGL78209.1"/>
    <property type="molecule type" value="Genomic_DNA"/>
</dbReference>
<organism evidence="5 6">
    <name type="scientific">Candidatus Uhrbacteria bacterium RIFCSPHIGHO2_12_FULL_60_25</name>
    <dbReference type="NCBI Taxonomy" id="1802399"/>
    <lineage>
        <taxon>Bacteria</taxon>
        <taxon>Candidatus Uhriibacteriota</taxon>
    </lineage>
</organism>
<dbReference type="Proteomes" id="UP000176603">
    <property type="component" value="Unassembled WGS sequence"/>
</dbReference>
<feature type="active site" description="Tele-AMP-histidine intermediate" evidence="1">
    <location>
        <position position="106"/>
    </location>
</feature>
<evidence type="ECO:0000256" key="1">
    <source>
        <dbReference type="PIRSR" id="PIRSR601310-1"/>
    </source>
</evidence>
<reference evidence="5 6" key="1">
    <citation type="journal article" date="2016" name="Nat. Commun.">
        <title>Thousands of microbial genomes shed light on interconnected biogeochemical processes in an aquifer system.</title>
        <authorList>
            <person name="Anantharaman K."/>
            <person name="Brown C.T."/>
            <person name="Hug L.A."/>
            <person name="Sharon I."/>
            <person name="Castelle C.J."/>
            <person name="Probst A.J."/>
            <person name="Thomas B.C."/>
            <person name="Singh A."/>
            <person name="Wilkins M.J."/>
            <person name="Karaoz U."/>
            <person name="Brodie E.L."/>
            <person name="Williams K.H."/>
            <person name="Hubbard S.S."/>
            <person name="Banfield J.F."/>
        </authorList>
    </citation>
    <scope>NUCLEOTIDE SEQUENCE [LARGE SCALE GENOMIC DNA]</scope>
</reference>
<evidence type="ECO:0000256" key="3">
    <source>
        <dbReference type="PROSITE-ProRule" id="PRU00464"/>
    </source>
</evidence>
<dbReference type="PROSITE" id="PS51084">
    <property type="entry name" value="HIT_2"/>
    <property type="match status" value="1"/>
</dbReference>
<dbReference type="InterPro" id="IPR001310">
    <property type="entry name" value="Histidine_triad_HIT"/>
</dbReference>
<comment type="caution">
    <text evidence="5">The sequence shown here is derived from an EMBL/GenBank/DDBJ whole genome shotgun (WGS) entry which is preliminary data.</text>
</comment>
<dbReference type="InterPro" id="IPR011146">
    <property type="entry name" value="HIT-like"/>
</dbReference>
<dbReference type="STRING" id="1802399.A3E39_03055"/>
<dbReference type="InterPro" id="IPR036265">
    <property type="entry name" value="HIT-like_sf"/>
</dbReference>
<evidence type="ECO:0000313" key="6">
    <source>
        <dbReference type="Proteomes" id="UP000176603"/>
    </source>
</evidence>
<feature type="domain" description="HIT" evidence="4">
    <location>
        <begin position="15"/>
        <end position="117"/>
    </location>
</feature>
<dbReference type="AlphaFoldDB" id="A0A1F7UIX6"/>
<gene>
    <name evidence="5" type="ORF">A3E39_03055</name>
</gene>
<name>A0A1F7UIX6_9BACT</name>
<dbReference type="Gene3D" id="3.30.428.10">
    <property type="entry name" value="HIT-like"/>
    <property type="match status" value="1"/>
</dbReference>